<dbReference type="Pfam" id="PF00990">
    <property type="entry name" value="GGDEF"/>
    <property type="match status" value="1"/>
</dbReference>
<keyword evidence="1" id="KW-0812">Transmembrane</keyword>
<comment type="caution">
    <text evidence="5">The sequence shown here is derived from an EMBL/GenBank/DDBJ whole genome shotgun (WGS) entry which is preliminary data.</text>
</comment>
<feature type="transmembrane region" description="Helical" evidence="1">
    <location>
        <begin position="46"/>
        <end position="69"/>
    </location>
</feature>
<reference evidence="6" key="1">
    <citation type="journal article" date="2019" name="Int. J. Syst. Evol. Microbiol.">
        <title>The Global Catalogue of Microorganisms (GCM) 10K type strain sequencing project: providing services to taxonomists for standard genome sequencing and annotation.</title>
        <authorList>
            <consortium name="The Broad Institute Genomics Platform"/>
            <consortium name="The Broad Institute Genome Sequencing Center for Infectious Disease"/>
            <person name="Wu L."/>
            <person name="Ma J."/>
        </authorList>
    </citation>
    <scope>NUCLEOTIDE SEQUENCE [LARGE SCALE GENOMIC DNA]</scope>
    <source>
        <strain evidence="6">CGMCC 1.12766</strain>
    </source>
</reference>
<dbReference type="CDD" id="cd01948">
    <property type="entry name" value="EAL"/>
    <property type="match status" value="1"/>
</dbReference>
<dbReference type="PROSITE" id="PS50883">
    <property type="entry name" value="EAL"/>
    <property type="match status" value="1"/>
</dbReference>
<proteinExistence type="predicted"/>
<feature type="transmembrane region" description="Helical" evidence="1">
    <location>
        <begin position="177"/>
        <end position="197"/>
    </location>
</feature>
<evidence type="ECO:0000259" key="2">
    <source>
        <dbReference type="PROSITE" id="PS50883"/>
    </source>
</evidence>
<dbReference type="InterPro" id="IPR029787">
    <property type="entry name" value="Nucleotide_cyclase"/>
</dbReference>
<feature type="transmembrane region" description="Helical" evidence="1">
    <location>
        <begin position="109"/>
        <end position="133"/>
    </location>
</feature>
<accession>A0ABQ1XPR7</accession>
<dbReference type="Gene3D" id="3.20.20.450">
    <property type="entry name" value="EAL domain"/>
    <property type="match status" value="1"/>
</dbReference>
<dbReference type="Pfam" id="PF03707">
    <property type="entry name" value="MHYT"/>
    <property type="match status" value="3"/>
</dbReference>
<dbReference type="InterPro" id="IPR035919">
    <property type="entry name" value="EAL_sf"/>
</dbReference>
<dbReference type="SMART" id="SM00052">
    <property type="entry name" value="EAL"/>
    <property type="match status" value="1"/>
</dbReference>
<dbReference type="PROSITE" id="PS50924">
    <property type="entry name" value="MHYT"/>
    <property type="match status" value="1"/>
</dbReference>
<dbReference type="InterPro" id="IPR043128">
    <property type="entry name" value="Rev_trsase/Diguanyl_cyclase"/>
</dbReference>
<keyword evidence="1" id="KW-0472">Membrane</keyword>
<feature type="transmembrane region" description="Helical" evidence="1">
    <location>
        <begin position="145"/>
        <end position="165"/>
    </location>
</feature>
<evidence type="ECO:0000256" key="1">
    <source>
        <dbReference type="PROSITE-ProRule" id="PRU00244"/>
    </source>
</evidence>
<protein>
    <submittedName>
        <fullName evidence="5">Bifunctional diguanylate cyclase/phosphodiesterase</fullName>
    </submittedName>
</protein>
<feature type="domain" description="MHYT" evidence="4">
    <location>
        <begin position="11"/>
        <end position="198"/>
    </location>
</feature>
<organism evidence="5 6">
    <name type="scientific">Glycocaulis albus</name>
    <dbReference type="NCBI Taxonomy" id="1382801"/>
    <lineage>
        <taxon>Bacteria</taxon>
        <taxon>Pseudomonadati</taxon>
        <taxon>Pseudomonadota</taxon>
        <taxon>Alphaproteobacteria</taxon>
        <taxon>Maricaulales</taxon>
        <taxon>Maricaulaceae</taxon>
        <taxon>Glycocaulis</taxon>
    </lineage>
</organism>
<evidence type="ECO:0000259" key="4">
    <source>
        <dbReference type="PROSITE" id="PS50924"/>
    </source>
</evidence>
<sequence>MRVFTCLFTEHNLWFVLLAAIMCVVGATVTIRLYRQVVRAEGLARVGWAFLAAICAGSAIWTTHFIAMLGYQPGTAVTLDAWLTIASGLIAIGGSGLAFLLATNRALKFAPAFGGALLGLTISAMHFTGMFAYRVDGIVTWDAGYIAAAIALAVVLAAAALHLTVRWHGGWRCMVPSLTLVAGIVLLHFTGMAAFMVEPISGYEPGASSEAFTVMAVAVAIAGVLILGTGLATFYIEKRMREASDAQLRHMALHDPLTGLPNRTSFSARLDTRLAGQFSGSTAVAAIDLNRFKEINDSWGHAAGDHVLCELAERLRKFDGARHFAARLGGDEFCIILKTADETELQKLVQQLETLLAEPITYGTLETTTGGSIGVAVYPRDGDDRETLVRNADLAMYRAKSDPLVNVCFYNSELGEIVRERRQLANDLRHAIDNDELALHYQVQTAIGTGEVRGFEALLRWTHPVKGPISPADFIPLAEANGLILPLGDWVLRKACLDAASWPYPHKVAVNLSAIQLTHVGLPQQIHQVLIETGLPPARLEIELTETALIKDKAQSLHVMRQIKALGVSIALDDFGTGYSSLDTLRTFPFDKIKLDKSFTDELKTDQRSLAVVRAVLALAKSLSIPVLAEGIETQEQLDLLHLESCDEGQGFLLGRPAPIGIVAQLGTRIRISGESVPVPMTGKKARSA</sequence>
<dbReference type="SUPFAM" id="SSF141868">
    <property type="entry name" value="EAL domain-like"/>
    <property type="match status" value="1"/>
</dbReference>
<dbReference type="SMART" id="SM00267">
    <property type="entry name" value="GGDEF"/>
    <property type="match status" value="1"/>
</dbReference>
<dbReference type="InterPro" id="IPR000160">
    <property type="entry name" value="GGDEF_dom"/>
</dbReference>
<dbReference type="InterPro" id="IPR001633">
    <property type="entry name" value="EAL_dom"/>
</dbReference>
<dbReference type="CDD" id="cd01949">
    <property type="entry name" value="GGDEF"/>
    <property type="match status" value="1"/>
</dbReference>
<feature type="transmembrane region" description="Helical" evidence="1">
    <location>
        <begin position="12"/>
        <end position="34"/>
    </location>
</feature>
<name>A0ABQ1XPR7_9PROT</name>
<evidence type="ECO:0000313" key="5">
    <source>
        <dbReference type="EMBL" id="GGG99705.1"/>
    </source>
</evidence>
<feature type="domain" description="GGDEF" evidence="3">
    <location>
        <begin position="280"/>
        <end position="412"/>
    </location>
</feature>
<dbReference type="InterPro" id="IPR052155">
    <property type="entry name" value="Biofilm_reg_signaling"/>
</dbReference>
<evidence type="ECO:0000259" key="3">
    <source>
        <dbReference type="PROSITE" id="PS50887"/>
    </source>
</evidence>
<keyword evidence="6" id="KW-1185">Reference proteome</keyword>
<dbReference type="RefSeq" id="WP_188451901.1">
    <property type="nucleotide sequence ID" value="NZ_BMFS01000005.1"/>
</dbReference>
<feature type="transmembrane region" description="Helical" evidence="1">
    <location>
        <begin position="81"/>
        <end position="102"/>
    </location>
</feature>
<dbReference type="Pfam" id="PF00563">
    <property type="entry name" value="EAL"/>
    <property type="match status" value="1"/>
</dbReference>
<gene>
    <name evidence="5" type="ORF">GCM10007420_14460</name>
</gene>
<feature type="transmembrane region" description="Helical" evidence="1">
    <location>
        <begin position="212"/>
        <end position="236"/>
    </location>
</feature>
<feature type="domain" description="EAL" evidence="2">
    <location>
        <begin position="421"/>
        <end position="671"/>
    </location>
</feature>
<dbReference type="NCBIfam" id="TIGR00254">
    <property type="entry name" value="GGDEF"/>
    <property type="match status" value="1"/>
</dbReference>
<dbReference type="Proteomes" id="UP000648722">
    <property type="component" value="Unassembled WGS sequence"/>
</dbReference>
<dbReference type="PROSITE" id="PS50887">
    <property type="entry name" value="GGDEF"/>
    <property type="match status" value="1"/>
</dbReference>
<evidence type="ECO:0000313" key="6">
    <source>
        <dbReference type="Proteomes" id="UP000648722"/>
    </source>
</evidence>
<dbReference type="InterPro" id="IPR005330">
    <property type="entry name" value="MHYT_dom"/>
</dbReference>
<dbReference type="PANTHER" id="PTHR44757">
    <property type="entry name" value="DIGUANYLATE CYCLASE DGCP"/>
    <property type="match status" value="1"/>
</dbReference>
<dbReference type="SUPFAM" id="SSF55073">
    <property type="entry name" value="Nucleotide cyclase"/>
    <property type="match status" value="1"/>
</dbReference>
<dbReference type="Gene3D" id="3.30.70.270">
    <property type="match status" value="1"/>
</dbReference>
<dbReference type="EMBL" id="BMFS01000005">
    <property type="protein sequence ID" value="GGG99705.1"/>
    <property type="molecule type" value="Genomic_DNA"/>
</dbReference>
<dbReference type="PANTHER" id="PTHR44757:SF2">
    <property type="entry name" value="BIOFILM ARCHITECTURE MAINTENANCE PROTEIN MBAA"/>
    <property type="match status" value="1"/>
</dbReference>
<keyword evidence="1" id="KW-1133">Transmembrane helix</keyword>